<dbReference type="Gene3D" id="1.10.260.40">
    <property type="entry name" value="lambda repressor-like DNA-binding domains"/>
    <property type="match status" value="1"/>
</dbReference>
<dbReference type="Pfam" id="PF13560">
    <property type="entry name" value="HTH_31"/>
    <property type="match status" value="1"/>
</dbReference>
<accession>A0A3A9YJL2</accession>
<evidence type="ECO:0000313" key="3">
    <source>
        <dbReference type="EMBL" id="RKN36995.1"/>
    </source>
</evidence>
<protein>
    <submittedName>
        <fullName evidence="3">XRE family transcriptional regulator</fullName>
    </submittedName>
</protein>
<dbReference type="GO" id="GO:0003677">
    <property type="term" value="F:DNA binding"/>
    <property type="evidence" value="ECO:0007669"/>
    <property type="project" value="InterPro"/>
</dbReference>
<evidence type="ECO:0000256" key="1">
    <source>
        <dbReference type="SAM" id="MobiDB-lite"/>
    </source>
</evidence>
<keyword evidence="4" id="KW-1185">Reference proteome</keyword>
<feature type="domain" description="HTH cro/C1-type" evidence="2">
    <location>
        <begin position="69"/>
        <end position="120"/>
    </location>
</feature>
<dbReference type="PANTHER" id="PTHR35010">
    <property type="entry name" value="BLL4672 PROTEIN-RELATED"/>
    <property type="match status" value="1"/>
</dbReference>
<evidence type="ECO:0000313" key="4">
    <source>
        <dbReference type="Proteomes" id="UP000272474"/>
    </source>
</evidence>
<feature type="compositionally biased region" description="Pro residues" evidence="1">
    <location>
        <begin position="9"/>
        <end position="20"/>
    </location>
</feature>
<name>A0A3A9YJL2_9ACTN</name>
<comment type="caution">
    <text evidence="3">The sequence shown here is derived from an EMBL/GenBank/DDBJ whole genome shotgun (WGS) entry which is preliminary data.</text>
</comment>
<dbReference type="SMART" id="SM00530">
    <property type="entry name" value="HTH_XRE"/>
    <property type="match status" value="1"/>
</dbReference>
<feature type="region of interest" description="Disordered" evidence="1">
    <location>
        <begin position="1"/>
        <end position="39"/>
    </location>
</feature>
<dbReference type="Pfam" id="PF17765">
    <property type="entry name" value="MLTR_LBD"/>
    <property type="match status" value="1"/>
</dbReference>
<dbReference type="InterPro" id="IPR041413">
    <property type="entry name" value="MLTR_LBD"/>
</dbReference>
<dbReference type="PROSITE" id="PS50943">
    <property type="entry name" value="HTH_CROC1"/>
    <property type="match status" value="1"/>
</dbReference>
<dbReference type="InterPro" id="IPR010982">
    <property type="entry name" value="Lambda_DNA-bd_dom_sf"/>
</dbReference>
<dbReference type="Gene3D" id="3.30.450.180">
    <property type="match status" value="1"/>
</dbReference>
<dbReference type="PANTHER" id="PTHR35010:SF2">
    <property type="entry name" value="BLL4672 PROTEIN"/>
    <property type="match status" value="1"/>
</dbReference>
<reference evidence="3 4" key="1">
    <citation type="journal article" date="2014" name="Int. J. Syst. Evol. Microbiol.">
        <title>Streptomyces hoynatensis sp. nov., isolated from deep marine sediment.</title>
        <authorList>
            <person name="Veyisoglu A."/>
            <person name="Sahin N."/>
        </authorList>
    </citation>
    <scope>NUCLEOTIDE SEQUENCE [LARGE SCALE GENOMIC DNA]</scope>
    <source>
        <strain evidence="3 4">KCTC 29097</strain>
    </source>
</reference>
<dbReference type="AlphaFoldDB" id="A0A3A9YJL2"/>
<dbReference type="Proteomes" id="UP000272474">
    <property type="component" value="Unassembled WGS sequence"/>
</dbReference>
<dbReference type="SUPFAM" id="SSF47413">
    <property type="entry name" value="lambda repressor-like DNA-binding domains"/>
    <property type="match status" value="1"/>
</dbReference>
<organism evidence="3 4">
    <name type="scientific">Streptomyces hoynatensis</name>
    <dbReference type="NCBI Taxonomy" id="1141874"/>
    <lineage>
        <taxon>Bacteria</taxon>
        <taxon>Bacillati</taxon>
        <taxon>Actinomycetota</taxon>
        <taxon>Actinomycetes</taxon>
        <taxon>Kitasatosporales</taxon>
        <taxon>Streptomycetaceae</taxon>
        <taxon>Streptomyces</taxon>
    </lineage>
</organism>
<evidence type="ECO:0000259" key="2">
    <source>
        <dbReference type="PROSITE" id="PS50943"/>
    </source>
</evidence>
<dbReference type="InterPro" id="IPR001387">
    <property type="entry name" value="Cro/C1-type_HTH"/>
</dbReference>
<dbReference type="EMBL" id="RBAL01000029">
    <property type="protein sequence ID" value="RKN36995.1"/>
    <property type="molecule type" value="Genomic_DNA"/>
</dbReference>
<dbReference type="CDD" id="cd00093">
    <property type="entry name" value="HTH_XRE"/>
    <property type="match status" value="1"/>
</dbReference>
<sequence>MPATSHRPGQPPPGVAPAGPPRGARPRGPAPILGGVTPPARDSELAHFLRARRARLTPECVGLPRTGDRRLPGLRRAEVAALAGISPEYYTRLEQGRQRHPSPQVLDALAAALRLDADGRRHLGRLTARTPGGVAAGSEPPRVPEAVRRLLDSTPLWPAYVVSPLRDVLAWNAAAAWLITDFAALPAHRRNLAWFAYLDPRARARYADWETVARGNAHRLRAALAAAPGHPRGTRLLAELSAASAEFREHWAAHEVGGPALGRKTFTFRDHGALTLDYTGYVVPGPDALELVVLTAREGSPAHAALLREAAARAPGAGAGAGA</sequence>
<gene>
    <name evidence="3" type="ORF">D7294_29170</name>
</gene>
<proteinExistence type="predicted"/>